<reference evidence="1" key="1">
    <citation type="submission" date="2019-09" db="EMBL/GenBank/DDBJ databases">
        <authorList>
            <person name="Needham M D."/>
        </authorList>
    </citation>
    <scope>NUCLEOTIDE SEQUENCE</scope>
</reference>
<evidence type="ECO:0000313" key="1">
    <source>
        <dbReference type="EMBL" id="VVU94332.1"/>
    </source>
</evidence>
<gene>
    <name evidence="1" type="ORF">CPAV1605_54</name>
</gene>
<dbReference type="EMBL" id="CABVLZ010000001">
    <property type="protein sequence ID" value="VVU94332.1"/>
    <property type="molecule type" value="Genomic_DNA"/>
</dbReference>
<protein>
    <submittedName>
        <fullName evidence="1">Uncharacterized protein</fullName>
    </submittedName>
</protein>
<accession>A0A5E8CL33</accession>
<sequence length="161" mass="18405">MIIKKIMNSNSIPTSCKVEIKFDEDCPNDFIIYVPVELRQIFQIDGTMEDKKNFISFPEKMHNQGIVVGIYPPDLSDNLQEKAKFSVILLPDKEMISLIAQNLIAEKPDLLNIRFMGLVFCHNIKTIHVSNTTNVEQYNMADKGPNGEPKFPCMLKLNMLN</sequence>
<proteinExistence type="predicted"/>
<name>A0A5E8CL33_9ZZZZ</name>
<organism evidence="1">
    <name type="scientific">seawater metagenome</name>
    <dbReference type="NCBI Taxonomy" id="1561972"/>
    <lineage>
        <taxon>unclassified sequences</taxon>
        <taxon>metagenomes</taxon>
        <taxon>ecological metagenomes</taxon>
    </lineage>
</organism>
<dbReference type="AlphaFoldDB" id="A0A5E8CL33"/>